<organism evidence="3 4">
    <name type="scientific">Plectosphaerella plurivora</name>
    <dbReference type="NCBI Taxonomy" id="936078"/>
    <lineage>
        <taxon>Eukaryota</taxon>
        <taxon>Fungi</taxon>
        <taxon>Dikarya</taxon>
        <taxon>Ascomycota</taxon>
        <taxon>Pezizomycotina</taxon>
        <taxon>Sordariomycetes</taxon>
        <taxon>Hypocreomycetidae</taxon>
        <taxon>Glomerellales</taxon>
        <taxon>Plectosphaerellaceae</taxon>
        <taxon>Plectosphaerella</taxon>
    </lineage>
</organism>
<evidence type="ECO:0000313" key="4">
    <source>
        <dbReference type="Proteomes" id="UP000770015"/>
    </source>
</evidence>
<evidence type="ECO:0000256" key="1">
    <source>
        <dbReference type="SAM" id="SignalP"/>
    </source>
</evidence>
<comment type="caution">
    <text evidence="3">The sequence shown here is derived from an EMBL/GenBank/DDBJ whole genome shotgun (WGS) entry which is preliminary data.</text>
</comment>
<dbReference type="InterPro" id="IPR001214">
    <property type="entry name" value="SET_dom"/>
</dbReference>
<dbReference type="PROSITE" id="PS50280">
    <property type="entry name" value="SET"/>
    <property type="match status" value="1"/>
</dbReference>
<dbReference type="PANTHER" id="PTHR47332">
    <property type="entry name" value="SET DOMAIN-CONTAINING PROTEIN 5"/>
    <property type="match status" value="1"/>
</dbReference>
<dbReference type="InterPro" id="IPR046341">
    <property type="entry name" value="SET_dom_sf"/>
</dbReference>
<dbReference type="Proteomes" id="UP000770015">
    <property type="component" value="Unassembled WGS sequence"/>
</dbReference>
<reference evidence="3" key="1">
    <citation type="journal article" date="2021" name="Nat. Commun.">
        <title>Genetic determinants of endophytism in the Arabidopsis root mycobiome.</title>
        <authorList>
            <person name="Mesny F."/>
            <person name="Miyauchi S."/>
            <person name="Thiergart T."/>
            <person name="Pickel B."/>
            <person name="Atanasova L."/>
            <person name="Karlsson M."/>
            <person name="Huettel B."/>
            <person name="Barry K.W."/>
            <person name="Haridas S."/>
            <person name="Chen C."/>
            <person name="Bauer D."/>
            <person name="Andreopoulos W."/>
            <person name="Pangilinan J."/>
            <person name="LaButti K."/>
            <person name="Riley R."/>
            <person name="Lipzen A."/>
            <person name="Clum A."/>
            <person name="Drula E."/>
            <person name="Henrissat B."/>
            <person name="Kohler A."/>
            <person name="Grigoriev I.V."/>
            <person name="Martin F.M."/>
            <person name="Hacquard S."/>
        </authorList>
    </citation>
    <scope>NUCLEOTIDE SEQUENCE</scope>
    <source>
        <strain evidence="3">MPI-SDFR-AT-0117</strain>
    </source>
</reference>
<dbReference type="Pfam" id="PF00856">
    <property type="entry name" value="SET"/>
    <property type="match status" value="1"/>
</dbReference>
<feature type="signal peptide" evidence="1">
    <location>
        <begin position="1"/>
        <end position="19"/>
    </location>
</feature>
<gene>
    <name evidence="3" type="ORF">F5X68DRAFT_247852</name>
</gene>
<dbReference type="OrthoDB" id="438641at2759"/>
<protein>
    <recommendedName>
        <fullName evidence="2">SET domain-containing protein</fullName>
    </recommendedName>
</protein>
<dbReference type="AlphaFoldDB" id="A0A9P8VHF2"/>
<dbReference type="PANTHER" id="PTHR47332:SF6">
    <property type="entry name" value="SET DOMAIN-CONTAINING PROTEIN"/>
    <property type="match status" value="1"/>
</dbReference>
<dbReference type="EMBL" id="JAGSXJ010000003">
    <property type="protein sequence ID" value="KAH6693539.1"/>
    <property type="molecule type" value="Genomic_DNA"/>
</dbReference>
<keyword evidence="1" id="KW-0732">Signal</keyword>
<dbReference type="SUPFAM" id="SSF82199">
    <property type="entry name" value="SET domain"/>
    <property type="match status" value="1"/>
</dbReference>
<dbReference type="CDD" id="cd20071">
    <property type="entry name" value="SET_SMYD"/>
    <property type="match status" value="1"/>
</dbReference>
<dbReference type="Gene3D" id="2.170.270.10">
    <property type="entry name" value="SET domain"/>
    <property type="match status" value="1"/>
</dbReference>
<proteinExistence type="predicted"/>
<dbReference type="InterPro" id="IPR053185">
    <property type="entry name" value="SET_domain_protein"/>
</dbReference>
<accession>A0A9P8VHF2</accession>
<keyword evidence="4" id="KW-1185">Reference proteome</keyword>
<evidence type="ECO:0000313" key="3">
    <source>
        <dbReference type="EMBL" id="KAH6693539.1"/>
    </source>
</evidence>
<dbReference type="SMART" id="SM00317">
    <property type="entry name" value="SET"/>
    <property type="match status" value="1"/>
</dbReference>
<name>A0A9P8VHF2_9PEZI</name>
<feature type="domain" description="SET" evidence="2">
    <location>
        <begin position="135"/>
        <end position="281"/>
    </location>
</feature>
<evidence type="ECO:0000259" key="2">
    <source>
        <dbReference type="PROSITE" id="PS50280"/>
    </source>
</evidence>
<sequence>MSRLVIGALPFLGAVLAQASRDTPQRPGHCLADLPGTIQWATRNATSRLVDDSSGPDPDSWAPWTQQPACLQSQHNHKSRFCTFSDAGYGSYGISLITSPEVAAASADMLQDPYMSSIPAHDIDPVLLGGREPSPPYEIVDIPGKGKGVVATRPIKRYEVFMGDYAAMVIHASFPGSVQQIDGYGMLHLAADQLREPEALLGLGRSSPGYKSDIVEDIMRTNSFQMMVAGQPHMAMFPEISRLNHACNPSAFMRFSESSSAATVIAFRDIEPGEEITISYARLGMSHQERQTLLTDWGFKCTCDMCTAHPSVVAASDNRRAKITQLKTDILDYLDRGKVHGAVKMIREVIDVMEKENLRPLMTEQYETLARIQWALGAKEKGVKYARKSIQLLTDHGFMDPRDFDENLMGLLYSFEG</sequence>
<feature type="chain" id="PRO_5040242308" description="SET domain-containing protein" evidence="1">
    <location>
        <begin position="20"/>
        <end position="417"/>
    </location>
</feature>